<dbReference type="Gene3D" id="3.40.50.720">
    <property type="entry name" value="NAD(P)-binding Rossmann-like Domain"/>
    <property type="match status" value="3"/>
</dbReference>
<dbReference type="SUPFAM" id="SSF52151">
    <property type="entry name" value="FabD/lysophospholipase-like"/>
    <property type="match status" value="1"/>
</dbReference>
<dbReference type="SMART" id="SM00822">
    <property type="entry name" value="PKS_KR"/>
    <property type="match status" value="1"/>
</dbReference>
<dbReference type="InterPro" id="IPR050091">
    <property type="entry name" value="PKS_NRPS_Biosynth_Enz"/>
</dbReference>
<dbReference type="Pfam" id="PF16197">
    <property type="entry name" value="KAsynt_C_assoc"/>
    <property type="match status" value="1"/>
</dbReference>
<evidence type="ECO:0000256" key="8">
    <source>
        <dbReference type="ARBA" id="ARBA00023315"/>
    </source>
</evidence>
<dbReference type="PROSITE" id="PS50075">
    <property type="entry name" value="CARRIER"/>
    <property type="match status" value="1"/>
</dbReference>
<dbReference type="InterPro" id="IPR001227">
    <property type="entry name" value="Ac_transferase_dom_sf"/>
</dbReference>
<feature type="active site" description="Proton acceptor; for dehydratase activity" evidence="9">
    <location>
        <position position="942"/>
    </location>
</feature>
<dbReference type="PROSITE" id="PS52019">
    <property type="entry name" value="PKS_MFAS_DH"/>
    <property type="match status" value="1"/>
</dbReference>
<sequence>MHDRETEHREAIAVVGVACRLPGGLVDLDGLWSALEQGRDLVGTVPADRFDPGRFVDATRPRPGKSRTAAGGFLDDITSFDAAYFAISPKEAGQIDPQQRLLLELTAEALDDAALAPESLAGSDTAVCVGICDNSYGFMQLKSVRRINAYTMTGASAAIAANRLSYTYDLRGPSMAIDTACSSSMVALDRACETLWNGVSRTALCGGANLLLSPYQYIGFSQASMLSPNGRCASFSADADGFVRAEGGVVVVLKTLRDALRDGDRVHGVILGTATNSDGRTLGLALPNPQAQEDLLRGLYARAEVGPDELVYFEAHGTGTPVGDPAEATAVGRALGIRRVTGELPIGSVKSNLGHLEPVSGLVGLCKALLVLEHRMVPASLHCERPHPDIDFAGLGLRVQTHNLALPETGRPVVGVNSFGFGGANAHAVLTAAPTVVEPAAPPMPPEGLPIMVSARTEAALTAAATAMAERVIAAPPDEFRAIAYTACRRRGRHAHRAVVLASGGADAAHGFTRLAGAEPEDATREAAAGRPPAHGAGRAVAVPQGRVAFVFAGNGAPWAGMGADLAREDPAFARAVARVDAELTPLLGWSVAHTLAAPADTWDLDATEVAQPLLFTIQVALVDALADRGVEPDMVLGHSVGEVAAAYCSRALTLAQAARVIVERSRAQATARGRGRMAAVALSPQQARDEIAAYQGRLEIAALNSPHDVTVTGEAAALAELLAELTARGVFVRDLALDYAFHSRSMDDLEHPILTALADLTPEQPAIPFHSAVTGTGIRGAELDARYWWHNVRRPVLFSAAVERAVDDGADILVEIGPHPVLGTYLRRVAARPPHTDTAVLSTLSRDTDGPSALADTHATLIAAGADVDWSRYFPTPGRVTHLPAYPWQRERHWSGTGEDWISSSGDAVLRHPLLGERLPSPQPLWLNTLEPARLPWLEDHKVAGSVLLPATGFVEMAAAAHQALEPGPVELHHLRIDTALVIPWDDPARVRTQVGVDPGTGIVTVTSTEDHDGEPRRHARARARTLLEPRPAPQDPTALRERCPHTVDAGEHYRACAEAGLDYGPSFRGLREMHTGERDVLARYHHDAPGTPYTAHPALLDAALQAGAPLLRARGRDAEAFLPASIGAVRIWDTPAPTGHVWVHEHSRGDDEVCWDVTVTDDHGTVAIRLDRCRLRRFAAPRGTALTVHHTVLRAAPRPTAPAAPCPLPPSRDLAKTAAPRLDALRVAWRHSGYEHLVNAYKDYTARTFGNVLAGLLTDPAEPFDVDDLVDAGMLARHRRLITMLAPQLEHHGVLAGESDGRWRLTAPRFPVETLARDTAASLPHFVVDSALGIHQAAHRDRVLRGAQDPLDLLVSDPVTTVLEQFYDTAPVCRFHNRLAQALLREMVRHWPEDRPLRVLEVGAGTGGTTAALLPILPADRTTYRFTDVSPTFFSRAATRFRAYDFVDYQVLDLNADPVEQGHPAHGFDLVVAVNALHTAEDLHASLRLLTRLLAPGGRLLAGESHDPQMLAPLFGTLESFHAHTDTALRPLSPLLPRERWPALLERCGYTDIVHTGDDTAPTRDHHSVLLATAPEVAVAPASTPARSDTLFLVVAHTPDREEVAHALAERLRVSGAARARVVPAEPDPAAWEHLLRSPTTPAPRPAPDVPAPAATELPEAVDVVVLLGGPDTDDPRDALAHATAQTLLLRAVAAALDGVPRTTPTRLWLVARPCGAVPTFAAVTHPLDAAAWATARCVANEHPDLDGRRVCLEPGPDPLDDARRLADELLEPTDEDEIVLTPRGRFVPRERHLGEPAVPGTGRPFALRVRDKGLGYRLGWHEIDPPRPGPGQVAIEVHAAALNYRDVMQVTGLLPADVSGPTLGPGFECAGVVTACGPGVTNLRPGDRVAGTAPAALTTHTIAHASTMWPIPDDITYTQAATVPVAYATVVYSLGRLARIQPGETVLVHGAAGAVGLAAIQYARAHGAHVIATAGTDLKRVYLEAMGVEHVLDSRTLDFAHHVRELTHGKGVDIVLNSLAGEAIPRSLELLRPGGRFLELGKRDIYANKSLSLRPFADNLAFFGVDLTALLDDPQRIGPLLTEVGDLIRERVCHPLAHSVFPAARVTDAFRLIQHSRHLGKVVVAFDPLDEPATIEPATEPLAVDPEAVHLITGGLGGLGAATAHWLADLGARHLALVGRRGADTPGADELLRALRARGVTARAHAVDATDWDAMRALVEGYDAAGRRLGGVVHCAMHLDDAPLTDLDAERITAVLAPKIAAAMVLDRLTRDRDCDLFLLYSSGTATIGNLTQAPYAAGNLFLEALARRRRQHGRPALATAWGAIGGTGYVARNDLTASLHGLGIETLTPAEAFTTAERLLRTPLAAAGAGRYNWDRIAAIMQSATRPRMAAMIPAGAGSAGATRRDTLETLSAADALAALTASVTAMLADILHTDPERLDPARRLDEYGVDSLMGAELLIALQQRHGVEIPPMELLRSHGTIADIARITHTRLGLDRPTPVDVPSSRHPDHDGAAPAHPHPAPSTTAAPR</sequence>
<dbReference type="Pfam" id="PF21089">
    <property type="entry name" value="PKS_DH_N"/>
    <property type="match status" value="1"/>
</dbReference>
<dbReference type="Gene3D" id="3.90.180.10">
    <property type="entry name" value="Medium-chain alcohol dehydrogenases, catalytic domain"/>
    <property type="match status" value="1"/>
</dbReference>
<dbReference type="SMART" id="SM00826">
    <property type="entry name" value="PKS_DH"/>
    <property type="match status" value="1"/>
</dbReference>
<reference evidence="14 15" key="1">
    <citation type="submission" date="2017-03" db="EMBL/GenBank/DDBJ databases">
        <title>Draft genome sequence of Streptomyces scabrisporus NF3, endophyte isolated from Amphipterygium adstringens.</title>
        <authorList>
            <person name="Vazquez M."/>
            <person name="Ceapa C.D."/>
            <person name="Rodriguez Luna D."/>
            <person name="Sanchez Esquivel S."/>
        </authorList>
    </citation>
    <scope>NUCLEOTIDE SEQUENCE [LARGE SCALE GENOMIC DNA]</scope>
    <source>
        <strain evidence="14 15">NF3</strain>
    </source>
</reference>
<comment type="caution">
    <text evidence="14">The sequence shown here is derived from an EMBL/GenBank/DDBJ whole genome shotgun (WGS) entry which is preliminary data.</text>
</comment>
<dbReference type="InterPro" id="IPR049900">
    <property type="entry name" value="PKS_mFAS_DH"/>
</dbReference>
<dbReference type="InterPro" id="IPR013154">
    <property type="entry name" value="ADH-like_N"/>
</dbReference>
<dbReference type="Pfam" id="PF00109">
    <property type="entry name" value="ketoacyl-synt"/>
    <property type="match status" value="1"/>
</dbReference>
<dbReference type="CDD" id="cd05195">
    <property type="entry name" value="enoyl_red"/>
    <property type="match status" value="1"/>
</dbReference>
<dbReference type="SUPFAM" id="SSF50129">
    <property type="entry name" value="GroES-like"/>
    <property type="match status" value="1"/>
</dbReference>
<dbReference type="InterPro" id="IPR036736">
    <property type="entry name" value="ACP-like_sf"/>
</dbReference>
<dbReference type="InterPro" id="IPR009081">
    <property type="entry name" value="PP-bd_ACP"/>
</dbReference>
<organism evidence="14 15">
    <name type="scientific">Embleya scabrispora</name>
    <dbReference type="NCBI Taxonomy" id="159449"/>
    <lineage>
        <taxon>Bacteria</taxon>
        <taxon>Bacillati</taxon>
        <taxon>Actinomycetota</taxon>
        <taxon>Actinomycetes</taxon>
        <taxon>Kitasatosporales</taxon>
        <taxon>Streptomycetaceae</taxon>
        <taxon>Embleya</taxon>
    </lineage>
</organism>
<dbReference type="SMART" id="SM00825">
    <property type="entry name" value="PKS_KS"/>
    <property type="match status" value="1"/>
</dbReference>
<name>A0A1T3NJV8_9ACTN</name>
<dbReference type="InterPro" id="IPR036291">
    <property type="entry name" value="NAD(P)-bd_dom_sf"/>
</dbReference>
<evidence type="ECO:0000313" key="14">
    <source>
        <dbReference type="EMBL" id="OPC77137.1"/>
    </source>
</evidence>
<keyword evidence="4" id="KW-0808">Transferase</keyword>
<dbReference type="FunFam" id="3.40.50.720:FF:000209">
    <property type="entry name" value="Polyketide synthase Pks12"/>
    <property type="match status" value="1"/>
</dbReference>
<keyword evidence="15" id="KW-1185">Reference proteome</keyword>
<dbReference type="Pfam" id="PF08659">
    <property type="entry name" value="KR"/>
    <property type="match status" value="1"/>
</dbReference>
<feature type="region of interest" description="C-terminal hotdog fold" evidence="9">
    <location>
        <begin position="1046"/>
        <end position="1186"/>
    </location>
</feature>
<dbReference type="GO" id="GO:0017000">
    <property type="term" value="P:antibiotic biosynthetic process"/>
    <property type="evidence" value="ECO:0007669"/>
    <property type="project" value="UniProtKB-KW"/>
</dbReference>
<dbReference type="GO" id="GO:0016491">
    <property type="term" value="F:oxidoreductase activity"/>
    <property type="evidence" value="ECO:0007669"/>
    <property type="project" value="InterPro"/>
</dbReference>
<dbReference type="Gene3D" id="1.10.1200.10">
    <property type="entry name" value="ACP-like"/>
    <property type="match status" value="1"/>
</dbReference>
<dbReference type="PROSITE" id="PS52004">
    <property type="entry name" value="KS3_2"/>
    <property type="match status" value="1"/>
</dbReference>
<dbReference type="RefSeq" id="WP_078981897.1">
    <property type="nucleotide sequence ID" value="NZ_MWQN01000004.1"/>
</dbReference>
<evidence type="ECO:0000313" key="15">
    <source>
        <dbReference type="Proteomes" id="UP000190037"/>
    </source>
</evidence>
<keyword evidence="5" id="KW-0521">NADP</keyword>
<accession>A0A1T3NJV8</accession>
<evidence type="ECO:0000256" key="4">
    <source>
        <dbReference type="ARBA" id="ARBA00022679"/>
    </source>
</evidence>
<dbReference type="InterPro" id="IPR013149">
    <property type="entry name" value="ADH-like_C"/>
</dbReference>
<keyword evidence="2" id="KW-0596">Phosphopantetheine</keyword>
<evidence type="ECO:0000256" key="7">
    <source>
        <dbReference type="ARBA" id="ARBA00023268"/>
    </source>
</evidence>
<evidence type="ECO:0000256" key="1">
    <source>
        <dbReference type="ARBA" id="ARBA00004792"/>
    </source>
</evidence>
<dbReference type="Proteomes" id="UP000190037">
    <property type="component" value="Unassembled WGS sequence"/>
</dbReference>
<dbReference type="InterPro" id="IPR042104">
    <property type="entry name" value="PKS_dehydratase_sf"/>
</dbReference>
<feature type="domain" description="PKS/mFAS DH" evidence="13">
    <location>
        <begin position="913"/>
        <end position="1186"/>
    </location>
</feature>
<dbReference type="PANTHER" id="PTHR43775:SF37">
    <property type="entry name" value="SI:DKEY-61P9.11"/>
    <property type="match status" value="1"/>
</dbReference>
<evidence type="ECO:0000256" key="6">
    <source>
        <dbReference type="ARBA" id="ARBA00023194"/>
    </source>
</evidence>
<dbReference type="InterPro" id="IPR014030">
    <property type="entry name" value="Ketoacyl_synth_N"/>
</dbReference>
<dbReference type="InterPro" id="IPR011032">
    <property type="entry name" value="GroES-like_sf"/>
</dbReference>
<gene>
    <name evidence="14" type="ORF">B4N89_42005</name>
</gene>
<dbReference type="SUPFAM" id="SSF53901">
    <property type="entry name" value="Thiolase-like"/>
    <property type="match status" value="1"/>
</dbReference>
<dbReference type="InterPro" id="IPR020807">
    <property type="entry name" value="PKS_DH"/>
</dbReference>
<dbReference type="STRING" id="159449.B4N89_42005"/>
<dbReference type="Pfam" id="PF14765">
    <property type="entry name" value="PS-DH"/>
    <property type="match status" value="1"/>
</dbReference>
<dbReference type="GO" id="GO:0006633">
    <property type="term" value="P:fatty acid biosynthetic process"/>
    <property type="evidence" value="ECO:0007669"/>
    <property type="project" value="InterPro"/>
</dbReference>
<dbReference type="CDD" id="cd00833">
    <property type="entry name" value="PKS"/>
    <property type="match status" value="1"/>
</dbReference>
<evidence type="ECO:0000256" key="5">
    <source>
        <dbReference type="ARBA" id="ARBA00022857"/>
    </source>
</evidence>
<dbReference type="SMART" id="SM00827">
    <property type="entry name" value="PKS_AT"/>
    <property type="match status" value="1"/>
</dbReference>
<dbReference type="Pfam" id="PF00550">
    <property type="entry name" value="PP-binding"/>
    <property type="match status" value="1"/>
</dbReference>
<keyword evidence="3" id="KW-0597">Phosphoprotein</keyword>
<evidence type="ECO:0000256" key="9">
    <source>
        <dbReference type="PROSITE-ProRule" id="PRU01363"/>
    </source>
</evidence>
<dbReference type="Gene3D" id="3.40.50.150">
    <property type="entry name" value="Vaccinia Virus protein VP39"/>
    <property type="match status" value="1"/>
</dbReference>
<dbReference type="Pfam" id="PF00107">
    <property type="entry name" value="ADH_zinc_N"/>
    <property type="match status" value="1"/>
</dbReference>
<dbReference type="GO" id="GO:0031177">
    <property type="term" value="F:phosphopantetheine binding"/>
    <property type="evidence" value="ECO:0007669"/>
    <property type="project" value="InterPro"/>
</dbReference>
<dbReference type="SMART" id="SM00823">
    <property type="entry name" value="PKS_PP"/>
    <property type="match status" value="1"/>
</dbReference>
<dbReference type="PANTHER" id="PTHR43775">
    <property type="entry name" value="FATTY ACID SYNTHASE"/>
    <property type="match status" value="1"/>
</dbReference>
<dbReference type="InterPro" id="IPR016039">
    <property type="entry name" value="Thiolase-like"/>
</dbReference>
<dbReference type="OrthoDB" id="9778690at2"/>
<keyword evidence="7" id="KW-0511">Multifunctional enzyme</keyword>
<proteinExistence type="predicted"/>
<dbReference type="GO" id="GO:0004315">
    <property type="term" value="F:3-oxoacyl-[acyl-carrier-protein] synthase activity"/>
    <property type="evidence" value="ECO:0007669"/>
    <property type="project" value="InterPro"/>
</dbReference>
<dbReference type="SMART" id="SM00829">
    <property type="entry name" value="PKS_ER"/>
    <property type="match status" value="1"/>
</dbReference>
<feature type="domain" description="Ketosynthase family 3 (KS3)" evidence="12">
    <location>
        <begin position="9"/>
        <end position="432"/>
    </location>
</feature>
<evidence type="ECO:0000256" key="2">
    <source>
        <dbReference type="ARBA" id="ARBA00022450"/>
    </source>
</evidence>
<dbReference type="SUPFAM" id="SSF55048">
    <property type="entry name" value="Probable ACP-binding domain of malonyl-CoA ACP transacylase"/>
    <property type="match status" value="1"/>
</dbReference>
<feature type="region of interest" description="Disordered" evidence="10">
    <location>
        <begin position="2497"/>
        <end position="2534"/>
    </location>
</feature>
<keyword evidence="8" id="KW-0012">Acyltransferase</keyword>
<dbReference type="InterPro" id="IPR020806">
    <property type="entry name" value="PKS_PP-bd"/>
</dbReference>
<evidence type="ECO:0000256" key="3">
    <source>
        <dbReference type="ARBA" id="ARBA00022553"/>
    </source>
</evidence>
<evidence type="ECO:0000259" key="13">
    <source>
        <dbReference type="PROSITE" id="PS52019"/>
    </source>
</evidence>
<dbReference type="Pfam" id="PF08240">
    <property type="entry name" value="ADH_N"/>
    <property type="match status" value="1"/>
</dbReference>
<dbReference type="InterPro" id="IPR013968">
    <property type="entry name" value="PKS_KR"/>
</dbReference>
<dbReference type="InterPro" id="IPR032821">
    <property type="entry name" value="PKS_assoc"/>
</dbReference>
<dbReference type="PROSITE" id="PS00606">
    <property type="entry name" value="KS3_1"/>
    <property type="match status" value="1"/>
</dbReference>
<dbReference type="InterPro" id="IPR014043">
    <property type="entry name" value="Acyl_transferase_dom"/>
</dbReference>
<dbReference type="SUPFAM" id="SSF47336">
    <property type="entry name" value="ACP-like"/>
    <property type="match status" value="1"/>
</dbReference>
<dbReference type="InterPro" id="IPR029063">
    <property type="entry name" value="SAM-dependent_MTases_sf"/>
</dbReference>
<feature type="domain" description="Carrier" evidence="11">
    <location>
        <begin position="2422"/>
        <end position="2497"/>
    </location>
</feature>
<evidence type="ECO:0000259" key="12">
    <source>
        <dbReference type="PROSITE" id="PS52004"/>
    </source>
</evidence>
<evidence type="ECO:0000256" key="10">
    <source>
        <dbReference type="SAM" id="MobiDB-lite"/>
    </source>
</evidence>
<dbReference type="InterPro" id="IPR049552">
    <property type="entry name" value="PKS_DH_N"/>
</dbReference>
<feature type="region of interest" description="N-terminal hotdog fold" evidence="9">
    <location>
        <begin position="913"/>
        <end position="1032"/>
    </location>
</feature>
<dbReference type="SUPFAM" id="SSF53335">
    <property type="entry name" value="S-adenosyl-L-methionine-dependent methyltransferases"/>
    <property type="match status" value="1"/>
</dbReference>
<feature type="active site" description="Proton donor; for dehydratase activity" evidence="9">
    <location>
        <position position="1103"/>
    </location>
</feature>
<dbReference type="InterPro" id="IPR020843">
    <property type="entry name" value="ER"/>
</dbReference>
<dbReference type="Pfam" id="PF02801">
    <property type="entry name" value="Ketoacyl-synt_C"/>
    <property type="match status" value="1"/>
</dbReference>
<keyword evidence="6" id="KW-0045">Antibiotic biosynthesis</keyword>
<dbReference type="GO" id="GO:0004312">
    <property type="term" value="F:fatty acid synthase activity"/>
    <property type="evidence" value="ECO:0007669"/>
    <property type="project" value="TreeGrafter"/>
</dbReference>
<dbReference type="Gene3D" id="3.10.129.110">
    <property type="entry name" value="Polyketide synthase dehydratase"/>
    <property type="match status" value="1"/>
</dbReference>
<dbReference type="InterPro" id="IPR057326">
    <property type="entry name" value="KR_dom"/>
</dbReference>
<comment type="pathway">
    <text evidence="1">Antibiotic biosynthesis.</text>
</comment>
<dbReference type="InterPro" id="IPR016035">
    <property type="entry name" value="Acyl_Trfase/lysoPLipase"/>
</dbReference>
<dbReference type="Pfam" id="PF08242">
    <property type="entry name" value="Methyltransf_12"/>
    <property type="match status" value="1"/>
</dbReference>
<dbReference type="InterPro" id="IPR016036">
    <property type="entry name" value="Malonyl_transacylase_ACP-bd"/>
</dbReference>
<dbReference type="Gene3D" id="3.40.47.10">
    <property type="match status" value="1"/>
</dbReference>
<dbReference type="InterPro" id="IPR020841">
    <property type="entry name" value="PKS_Beta-ketoAc_synthase_dom"/>
</dbReference>
<dbReference type="Gene3D" id="3.40.366.10">
    <property type="entry name" value="Malonyl-Coenzyme A Acyl Carrier Protein, domain 2"/>
    <property type="match status" value="1"/>
</dbReference>
<dbReference type="EMBL" id="MWQN01000004">
    <property type="protein sequence ID" value="OPC77137.1"/>
    <property type="molecule type" value="Genomic_DNA"/>
</dbReference>
<evidence type="ECO:0000259" key="11">
    <source>
        <dbReference type="PROSITE" id="PS50075"/>
    </source>
</evidence>
<dbReference type="SUPFAM" id="SSF51735">
    <property type="entry name" value="NAD(P)-binding Rossmann-fold domains"/>
    <property type="match status" value="3"/>
</dbReference>
<dbReference type="Pfam" id="PF00698">
    <property type="entry name" value="Acyl_transf_1"/>
    <property type="match status" value="1"/>
</dbReference>
<dbReference type="InterPro" id="IPR049551">
    <property type="entry name" value="PKS_DH_C"/>
</dbReference>
<dbReference type="InterPro" id="IPR018201">
    <property type="entry name" value="Ketoacyl_synth_AS"/>
</dbReference>
<dbReference type="InterPro" id="IPR014031">
    <property type="entry name" value="Ketoacyl_synth_C"/>
</dbReference>
<dbReference type="Gene3D" id="3.30.70.3290">
    <property type="match status" value="1"/>
</dbReference>
<dbReference type="InterPro" id="IPR013217">
    <property type="entry name" value="Methyltransf_12"/>
</dbReference>
<protein>
    <submittedName>
        <fullName evidence="14">Beta-ketoacyl synthase</fullName>
    </submittedName>
</protein>